<dbReference type="InterPro" id="IPR027417">
    <property type="entry name" value="P-loop_NTPase"/>
</dbReference>
<comment type="caution">
    <text evidence="1">The sequence shown here is derived from an EMBL/GenBank/DDBJ whole genome shotgun (WGS) entry which is preliminary data.</text>
</comment>
<name>A0A540VFR9_9CHLR</name>
<dbReference type="Proteomes" id="UP000317371">
    <property type="component" value="Unassembled WGS sequence"/>
</dbReference>
<dbReference type="SUPFAM" id="SSF52540">
    <property type="entry name" value="P-loop containing nucleoside triphosphate hydrolases"/>
    <property type="match status" value="1"/>
</dbReference>
<dbReference type="GO" id="GO:0005524">
    <property type="term" value="F:ATP binding"/>
    <property type="evidence" value="ECO:0007669"/>
    <property type="project" value="UniProtKB-KW"/>
</dbReference>
<dbReference type="EMBL" id="VIGC01000012">
    <property type="protein sequence ID" value="TQE95619.1"/>
    <property type="molecule type" value="Genomic_DNA"/>
</dbReference>
<protein>
    <submittedName>
        <fullName evidence="1">ATP-binding protein</fullName>
    </submittedName>
</protein>
<proteinExistence type="predicted"/>
<evidence type="ECO:0000313" key="1">
    <source>
        <dbReference type="EMBL" id="TQE95619.1"/>
    </source>
</evidence>
<organism evidence="1 2">
    <name type="scientific">Litorilinea aerophila</name>
    <dbReference type="NCBI Taxonomy" id="1204385"/>
    <lineage>
        <taxon>Bacteria</taxon>
        <taxon>Bacillati</taxon>
        <taxon>Chloroflexota</taxon>
        <taxon>Caldilineae</taxon>
        <taxon>Caldilineales</taxon>
        <taxon>Caldilineaceae</taxon>
        <taxon>Litorilinea</taxon>
    </lineage>
</organism>
<keyword evidence="1" id="KW-0067">ATP-binding</keyword>
<dbReference type="OrthoDB" id="158987at2"/>
<dbReference type="InParanoid" id="A0A540VFR9"/>
<keyword evidence="2" id="KW-1185">Reference proteome</keyword>
<gene>
    <name evidence="1" type="ORF">FKZ61_10850</name>
</gene>
<dbReference type="Gene3D" id="3.40.50.300">
    <property type="entry name" value="P-loop containing nucleotide triphosphate hydrolases"/>
    <property type="match status" value="1"/>
</dbReference>
<keyword evidence="1" id="KW-0547">Nucleotide-binding</keyword>
<dbReference type="AlphaFoldDB" id="A0A540VFR9"/>
<accession>A0A540VFR9</accession>
<dbReference type="Pfam" id="PF13671">
    <property type="entry name" value="AAA_33"/>
    <property type="match status" value="1"/>
</dbReference>
<reference evidence="1 2" key="1">
    <citation type="submission" date="2019-06" db="EMBL/GenBank/DDBJ databases">
        <title>Genome sequence of Litorilinea aerophila BAA-2444.</title>
        <authorList>
            <person name="Maclea K.S."/>
            <person name="Maurais E.G."/>
            <person name="Iannazzi L.C."/>
        </authorList>
    </citation>
    <scope>NUCLEOTIDE SEQUENCE [LARGE SCALE GENOMIC DNA]</scope>
    <source>
        <strain evidence="1 2">ATCC BAA-2444</strain>
    </source>
</reference>
<dbReference type="PANTHER" id="PTHR37807">
    <property type="entry name" value="OS07G0160300 PROTEIN"/>
    <property type="match status" value="1"/>
</dbReference>
<sequence length="191" mass="21266">MNTMATPPLPGQPHLLLLKGHPGTGKSTLARALARHLGWPLLDKDDVKDHTVGLPRGNELAYEILWQLTETQLVLGLSVVVDSPLSYPIGYATGCRLAQRYRARLLVVETLLDEATWRQRLDARLPDASTHKVSSWPAMQALLARYNGCWRYPIAPEHHLPVDTARPLEVQLHQVLAAIRSTVTNPNETEP</sequence>
<evidence type="ECO:0000313" key="2">
    <source>
        <dbReference type="Proteomes" id="UP000317371"/>
    </source>
</evidence>
<dbReference type="PANTHER" id="PTHR37807:SF3">
    <property type="entry name" value="OS07G0160300 PROTEIN"/>
    <property type="match status" value="1"/>
</dbReference>